<keyword evidence="3" id="KW-1185">Reference proteome</keyword>
<protein>
    <submittedName>
        <fullName evidence="2">RNA methyltransferase</fullName>
    </submittedName>
</protein>
<dbReference type="OrthoDB" id="214902at2"/>
<dbReference type="AlphaFoldDB" id="A0A0W8IBS8"/>
<accession>A0A0W8IBS8</accession>
<dbReference type="GO" id="GO:0032259">
    <property type="term" value="P:methylation"/>
    <property type="evidence" value="ECO:0007669"/>
    <property type="project" value="UniProtKB-KW"/>
</dbReference>
<proteinExistence type="predicted"/>
<dbReference type="RefSeq" id="WP_058890238.1">
    <property type="nucleotide sequence ID" value="NZ_LQBL01000005.1"/>
</dbReference>
<name>A0A0W8IBS8_9MICO</name>
<dbReference type="GO" id="GO:0008168">
    <property type="term" value="F:methyltransferase activity"/>
    <property type="evidence" value="ECO:0007669"/>
    <property type="project" value="UniProtKB-KW"/>
</dbReference>
<dbReference type="Gene3D" id="3.30.1460.30">
    <property type="entry name" value="YgaC/TfoX-N like chaperone"/>
    <property type="match status" value="1"/>
</dbReference>
<reference evidence="2 3" key="1">
    <citation type="submission" date="2015-12" db="EMBL/GenBank/DDBJ databases">
        <title>Serinicoccus chungangenesis strain CD08_5 genome sequencing and assembly.</title>
        <authorList>
            <person name="Chander A.M."/>
            <person name="Kaur G."/>
            <person name="Nair G.R."/>
            <person name="Dhawan D.K."/>
            <person name="Kochhar R.K."/>
            <person name="Mayilraj S."/>
            <person name="Bhadada S.K."/>
        </authorList>
    </citation>
    <scope>NUCLEOTIDE SEQUENCE [LARGE SCALE GENOMIC DNA]</scope>
    <source>
        <strain evidence="2 3">CD08_5</strain>
    </source>
</reference>
<dbReference type="SUPFAM" id="SSF159894">
    <property type="entry name" value="YgaC/TfoX-N like"/>
    <property type="match status" value="1"/>
</dbReference>
<gene>
    <name evidence="2" type="ORF">AVL62_13315</name>
</gene>
<dbReference type="Pfam" id="PF04993">
    <property type="entry name" value="TfoX_N"/>
    <property type="match status" value="1"/>
</dbReference>
<dbReference type="STRING" id="767452.AVL62_13315"/>
<evidence type="ECO:0000313" key="3">
    <source>
        <dbReference type="Proteomes" id="UP000054837"/>
    </source>
</evidence>
<dbReference type="EMBL" id="LQBL01000005">
    <property type="protein sequence ID" value="KUG57403.1"/>
    <property type="molecule type" value="Genomic_DNA"/>
</dbReference>
<evidence type="ECO:0000313" key="2">
    <source>
        <dbReference type="EMBL" id="KUG57403.1"/>
    </source>
</evidence>
<sequence>MGYDAGLAQRIRDLLADEPGVVEQRMFGGLAFLVAGHLAVAATGGEGVMVHVDEALADDLVRRDGLERMVMRGRPMREWVHADGSEGVADELLAELVALGVARARDLPPKP</sequence>
<feature type="domain" description="TfoX N-terminal" evidence="1">
    <location>
        <begin position="13"/>
        <end position="102"/>
    </location>
</feature>
<comment type="caution">
    <text evidence="2">The sequence shown here is derived from an EMBL/GenBank/DDBJ whole genome shotgun (WGS) entry which is preliminary data.</text>
</comment>
<evidence type="ECO:0000259" key="1">
    <source>
        <dbReference type="Pfam" id="PF04993"/>
    </source>
</evidence>
<organism evidence="2 3">
    <name type="scientific">Serinicoccus chungangensis</name>
    <dbReference type="NCBI Taxonomy" id="767452"/>
    <lineage>
        <taxon>Bacteria</taxon>
        <taxon>Bacillati</taxon>
        <taxon>Actinomycetota</taxon>
        <taxon>Actinomycetes</taxon>
        <taxon>Micrococcales</taxon>
        <taxon>Ornithinimicrobiaceae</taxon>
        <taxon>Serinicoccus</taxon>
    </lineage>
</organism>
<dbReference type="InterPro" id="IPR007076">
    <property type="entry name" value="TfoX_N"/>
</dbReference>
<keyword evidence="2" id="KW-0489">Methyltransferase</keyword>
<keyword evidence="2" id="KW-0808">Transferase</keyword>
<dbReference type="Proteomes" id="UP000054837">
    <property type="component" value="Unassembled WGS sequence"/>
</dbReference>